<accession>A0A9P6XZX4</accession>
<keyword evidence="2" id="KW-1185">Reference proteome</keyword>
<evidence type="ECO:0000313" key="2">
    <source>
        <dbReference type="Proteomes" id="UP000740926"/>
    </source>
</evidence>
<dbReference type="AlphaFoldDB" id="A0A9P6XZX4"/>
<evidence type="ECO:0000313" key="1">
    <source>
        <dbReference type="EMBL" id="KAG1536252.1"/>
    </source>
</evidence>
<protein>
    <submittedName>
        <fullName evidence="1">Uncharacterized protein</fullName>
    </submittedName>
</protein>
<proteinExistence type="predicted"/>
<sequence>MRGRPGRDAGQRPALAGFRTWHLLSGQGQAVDQHAVVVVVGAVTGLALHAAVAGDEVVVVADQQQHVVRVLWVQSSPARASCGRSSRFSSSSLRAGTMPAFNVVSAASASTEVVPVS</sequence>
<organism evidence="1 2">
    <name type="scientific">Rhizopus delemar</name>
    <dbReference type="NCBI Taxonomy" id="936053"/>
    <lineage>
        <taxon>Eukaryota</taxon>
        <taxon>Fungi</taxon>
        <taxon>Fungi incertae sedis</taxon>
        <taxon>Mucoromycota</taxon>
        <taxon>Mucoromycotina</taxon>
        <taxon>Mucoromycetes</taxon>
        <taxon>Mucorales</taxon>
        <taxon>Mucorineae</taxon>
        <taxon>Rhizopodaceae</taxon>
        <taxon>Rhizopus</taxon>
    </lineage>
</organism>
<comment type="caution">
    <text evidence="1">The sequence shown here is derived from an EMBL/GenBank/DDBJ whole genome shotgun (WGS) entry which is preliminary data.</text>
</comment>
<reference evidence="1 2" key="1">
    <citation type="journal article" date="2020" name="Microb. Genom.">
        <title>Genetic diversity of clinical and environmental Mucorales isolates obtained from an investigation of mucormycosis cases among solid organ transplant recipients.</title>
        <authorList>
            <person name="Nguyen M.H."/>
            <person name="Kaul D."/>
            <person name="Muto C."/>
            <person name="Cheng S.J."/>
            <person name="Richter R.A."/>
            <person name="Bruno V.M."/>
            <person name="Liu G."/>
            <person name="Beyhan S."/>
            <person name="Sundermann A.J."/>
            <person name="Mounaud S."/>
            <person name="Pasculle A.W."/>
            <person name="Nierman W.C."/>
            <person name="Driscoll E."/>
            <person name="Cumbie R."/>
            <person name="Clancy C.J."/>
            <person name="Dupont C.L."/>
        </authorList>
    </citation>
    <scope>NUCLEOTIDE SEQUENCE [LARGE SCALE GENOMIC DNA]</scope>
    <source>
        <strain evidence="1 2">GL24</strain>
    </source>
</reference>
<dbReference type="EMBL" id="JAANIU010007959">
    <property type="protein sequence ID" value="KAG1536252.1"/>
    <property type="molecule type" value="Genomic_DNA"/>
</dbReference>
<gene>
    <name evidence="1" type="ORF">G6F50_015112</name>
</gene>
<name>A0A9P6XZX4_9FUNG</name>
<dbReference type="Proteomes" id="UP000740926">
    <property type="component" value="Unassembled WGS sequence"/>
</dbReference>